<dbReference type="Proteomes" id="UP000050489">
    <property type="component" value="Unassembled WGS sequence"/>
</dbReference>
<sequence>MRLYWIAQIFDPVPLSIKRATEQRASKRQTKIDKRLLNGHPQTIEILVYGISEQIAVVLVVGQTVCRDRALKHNGNAIRRRRQESNFTAINVTNAGNSIAGSDYRAVEGYSQITIIQQIKFVGEYSCQAIGRVNIVRGLIRY</sequence>
<evidence type="ECO:0000313" key="2">
    <source>
        <dbReference type="Proteomes" id="UP000050489"/>
    </source>
</evidence>
<comment type="caution">
    <text evidence="1">The sequence shown here is derived from an EMBL/GenBank/DDBJ whole genome shotgun (WGS) entry which is preliminary data.</text>
</comment>
<gene>
    <name evidence="1" type="ORF">AN695_0227060</name>
</gene>
<accession>A0A2F0Q3A2</accession>
<protein>
    <submittedName>
        <fullName evidence="1">Uncharacterized protein</fullName>
    </submittedName>
</protein>
<organism evidence="1 2">
    <name type="scientific">Serratia marcescens</name>
    <dbReference type="NCBI Taxonomy" id="615"/>
    <lineage>
        <taxon>Bacteria</taxon>
        <taxon>Pseudomonadati</taxon>
        <taxon>Pseudomonadota</taxon>
        <taxon>Gammaproteobacteria</taxon>
        <taxon>Enterobacterales</taxon>
        <taxon>Yersiniaceae</taxon>
        <taxon>Serratia</taxon>
    </lineage>
</organism>
<evidence type="ECO:0000313" key="1">
    <source>
        <dbReference type="EMBL" id="OCO90831.1"/>
    </source>
</evidence>
<reference evidence="2" key="1">
    <citation type="submission" date="2016-04" db="EMBL/GenBank/DDBJ databases">
        <authorList>
            <person name="Osei Sekyere J."/>
            <person name="Sivertsen A."/>
            <person name="Pedersen A.T."/>
            <person name="Sundsfjord A."/>
        </authorList>
    </citation>
    <scope>NUCLEOTIDE SEQUENCE [LARGE SCALE GENOMIC DNA]</scope>
    <source>
        <strain evidence="2">945174350</strain>
    </source>
</reference>
<dbReference type="EMBL" id="LJEX02000006">
    <property type="protein sequence ID" value="OCO90831.1"/>
    <property type="molecule type" value="Genomic_DNA"/>
</dbReference>
<dbReference type="AlphaFoldDB" id="A0A2F0Q3A2"/>
<name>A0A2F0Q3A2_SERMA</name>
<proteinExistence type="predicted"/>